<dbReference type="Pfam" id="PF10502">
    <property type="entry name" value="Peptidase_S26"/>
    <property type="match status" value="1"/>
</dbReference>
<dbReference type="SUPFAM" id="SSF51306">
    <property type="entry name" value="LexA/Signal peptidase"/>
    <property type="match status" value="1"/>
</dbReference>
<dbReference type="InterPro" id="IPR019758">
    <property type="entry name" value="Pept_S26A_signal_pept_1_CS"/>
</dbReference>
<dbReference type="PANTHER" id="PTHR43390:SF1">
    <property type="entry name" value="CHLOROPLAST PROCESSING PEPTIDASE"/>
    <property type="match status" value="1"/>
</dbReference>
<keyword evidence="6" id="KW-1133">Transmembrane helix</keyword>
<accession>A0A437S651</accession>
<gene>
    <name evidence="8" type="primary">lepB</name>
    <name evidence="8" type="ORF">EF514_07590</name>
</gene>
<dbReference type="Gene3D" id="2.10.109.10">
    <property type="entry name" value="Umud Fragment, subunit A"/>
    <property type="match status" value="1"/>
</dbReference>
<name>A0A437S651_9FIRM</name>
<comment type="catalytic activity">
    <reaction evidence="1 6">
        <text>Cleavage of hydrophobic, N-terminal signal or leader sequences from secreted and periplasmic proteins.</text>
        <dbReference type="EC" id="3.4.21.89"/>
    </reaction>
</comment>
<comment type="caution">
    <text evidence="8">The sequence shown here is derived from an EMBL/GenBank/DDBJ whole genome shotgun (WGS) entry which is preliminary data.</text>
</comment>
<feature type="transmembrane region" description="Helical" evidence="6">
    <location>
        <begin position="15"/>
        <end position="38"/>
    </location>
</feature>
<dbReference type="OrthoDB" id="9802919at2"/>
<reference evidence="8 9" key="1">
    <citation type="submission" date="2018-11" db="EMBL/GenBank/DDBJ databases">
        <title>Genome sequencing and assembly of Anaerosphaera sp. nov., GS7-6-2.</title>
        <authorList>
            <person name="Rettenmaier R."/>
            <person name="Liebl W."/>
            <person name="Zverlov V."/>
        </authorList>
    </citation>
    <scope>NUCLEOTIDE SEQUENCE [LARGE SCALE GENOMIC DNA]</scope>
    <source>
        <strain evidence="8 9">GS7-6-2</strain>
    </source>
</reference>
<dbReference type="PRINTS" id="PR00727">
    <property type="entry name" value="LEADERPTASE"/>
</dbReference>
<dbReference type="EC" id="3.4.21.89" evidence="4 6"/>
<dbReference type="GO" id="GO:0004252">
    <property type="term" value="F:serine-type endopeptidase activity"/>
    <property type="evidence" value="ECO:0007669"/>
    <property type="project" value="InterPro"/>
</dbReference>
<evidence type="ECO:0000256" key="1">
    <source>
        <dbReference type="ARBA" id="ARBA00000677"/>
    </source>
</evidence>
<dbReference type="CDD" id="cd06530">
    <property type="entry name" value="S26_SPase_I"/>
    <property type="match status" value="1"/>
</dbReference>
<keyword evidence="9" id="KW-1185">Reference proteome</keyword>
<dbReference type="GO" id="GO:0005886">
    <property type="term" value="C:plasma membrane"/>
    <property type="evidence" value="ECO:0007669"/>
    <property type="project" value="UniProtKB-SubCell"/>
</dbReference>
<evidence type="ECO:0000256" key="6">
    <source>
        <dbReference type="RuleBase" id="RU362042"/>
    </source>
</evidence>
<dbReference type="GO" id="GO:0006465">
    <property type="term" value="P:signal peptide processing"/>
    <property type="evidence" value="ECO:0007669"/>
    <property type="project" value="InterPro"/>
</dbReference>
<keyword evidence="6" id="KW-0812">Transmembrane</keyword>
<dbReference type="GO" id="GO:0009003">
    <property type="term" value="F:signal peptidase activity"/>
    <property type="evidence" value="ECO:0007669"/>
    <property type="project" value="UniProtKB-EC"/>
</dbReference>
<dbReference type="InterPro" id="IPR000223">
    <property type="entry name" value="Pept_S26A_signal_pept_1"/>
</dbReference>
<dbReference type="NCBIfam" id="TIGR02227">
    <property type="entry name" value="sigpep_I_bact"/>
    <property type="match status" value="1"/>
</dbReference>
<keyword evidence="6" id="KW-0472">Membrane</keyword>
<evidence type="ECO:0000313" key="9">
    <source>
        <dbReference type="Proteomes" id="UP000288812"/>
    </source>
</evidence>
<dbReference type="AlphaFoldDB" id="A0A437S651"/>
<dbReference type="RefSeq" id="WP_127724829.1">
    <property type="nucleotide sequence ID" value="NZ_RLIH01000010.1"/>
</dbReference>
<evidence type="ECO:0000256" key="3">
    <source>
        <dbReference type="ARBA" id="ARBA00009370"/>
    </source>
</evidence>
<comment type="subcellular location">
    <subcellularLocation>
        <location evidence="2">Cell membrane</location>
        <topology evidence="2">Single-pass type II membrane protein</topology>
    </subcellularLocation>
    <subcellularLocation>
        <location evidence="6">Membrane</location>
        <topology evidence="6">Single-pass type II membrane protein</topology>
    </subcellularLocation>
</comment>
<evidence type="ECO:0000256" key="4">
    <source>
        <dbReference type="ARBA" id="ARBA00013208"/>
    </source>
</evidence>
<dbReference type="PROSITE" id="PS00761">
    <property type="entry name" value="SPASE_I_3"/>
    <property type="match status" value="1"/>
</dbReference>
<evidence type="ECO:0000259" key="7">
    <source>
        <dbReference type="Pfam" id="PF10502"/>
    </source>
</evidence>
<protein>
    <recommendedName>
        <fullName evidence="4 6">Signal peptidase I</fullName>
        <ecNumber evidence="4 6">3.4.21.89</ecNumber>
    </recommendedName>
</protein>
<keyword evidence="6" id="KW-0645">Protease</keyword>
<evidence type="ECO:0000313" key="8">
    <source>
        <dbReference type="EMBL" id="RVU54447.1"/>
    </source>
</evidence>
<proteinExistence type="inferred from homology"/>
<dbReference type="InterPro" id="IPR019533">
    <property type="entry name" value="Peptidase_S26"/>
</dbReference>
<sequence>MKEAKKQQKNSVKKIILAVILISILVVSNIFFMCFRIFSDSMSPYLNKGDYVVSIKLNNYKQGDVILFERDGKILVRRIIANSGQKIDFDENGNVFIDDKLLHEPYITLKSLDPCNIDLPYNVTENNFFVMGDNRKESLDSRTNTISFVKRDEILGKVFLRNYPFKNFMFVR</sequence>
<comment type="similarity">
    <text evidence="3 6">Belongs to the peptidase S26 family.</text>
</comment>
<organism evidence="8 9">
    <name type="scientific">Anaerosphaera multitolerans</name>
    <dbReference type="NCBI Taxonomy" id="2487351"/>
    <lineage>
        <taxon>Bacteria</taxon>
        <taxon>Bacillati</taxon>
        <taxon>Bacillota</taxon>
        <taxon>Tissierellia</taxon>
        <taxon>Tissierellales</taxon>
        <taxon>Peptoniphilaceae</taxon>
        <taxon>Anaerosphaera</taxon>
    </lineage>
</organism>
<dbReference type="Proteomes" id="UP000288812">
    <property type="component" value="Unassembled WGS sequence"/>
</dbReference>
<dbReference type="PANTHER" id="PTHR43390">
    <property type="entry name" value="SIGNAL PEPTIDASE I"/>
    <property type="match status" value="1"/>
</dbReference>
<dbReference type="EMBL" id="RLIH01000010">
    <property type="protein sequence ID" value="RVU54447.1"/>
    <property type="molecule type" value="Genomic_DNA"/>
</dbReference>
<evidence type="ECO:0000256" key="5">
    <source>
        <dbReference type="ARBA" id="ARBA00022801"/>
    </source>
</evidence>
<evidence type="ECO:0000256" key="2">
    <source>
        <dbReference type="ARBA" id="ARBA00004401"/>
    </source>
</evidence>
<keyword evidence="5 6" id="KW-0378">Hydrolase</keyword>
<dbReference type="InterPro" id="IPR036286">
    <property type="entry name" value="LexA/Signal_pep-like_sf"/>
</dbReference>
<feature type="domain" description="Peptidase S26" evidence="7">
    <location>
        <begin position="12"/>
        <end position="161"/>
    </location>
</feature>